<evidence type="ECO:0000256" key="4">
    <source>
        <dbReference type="ARBA" id="ARBA00022801"/>
    </source>
</evidence>
<dbReference type="Gene3D" id="3.40.50.1010">
    <property type="entry name" value="5'-nuclease"/>
    <property type="match status" value="1"/>
</dbReference>
<organism evidence="7 8">
    <name type="scientific">Corynebacterium wankanglinii</name>
    <dbReference type="NCBI Taxonomy" id="2735136"/>
    <lineage>
        <taxon>Bacteria</taxon>
        <taxon>Bacillati</taxon>
        <taxon>Actinomycetota</taxon>
        <taxon>Actinomycetes</taxon>
        <taxon>Mycobacteriales</taxon>
        <taxon>Corynebacteriaceae</taxon>
        <taxon>Corynebacterium</taxon>
    </lineage>
</organism>
<name>A0A7H0K9J7_9CORY</name>
<keyword evidence="2" id="KW-0540">Nuclease</keyword>
<keyword evidence="5" id="KW-0460">Magnesium</keyword>
<dbReference type="Pfam" id="PF01850">
    <property type="entry name" value="PIN"/>
    <property type="match status" value="1"/>
</dbReference>
<evidence type="ECO:0000313" key="7">
    <source>
        <dbReference type="EMBL" id="MBA1837980.1"/>
    </source>
</evidence>
<proteinExistence type="predicted"/>
<reference evidence="7 8" key="1">
    <citation type="submission" date="2020-05" db="EMBL/GenBank/DDBJ databases">
        <title>Descriptions of Corynebacterium xxxx sp. nov., Corynebacterium yyyy sp. nov. and Corynebacterium zzzz sp. nov.</title>
        <authorList>
            <person name="Zhang G."/>
        </authorList>
    </citation>
    <scope>NUCLEOTIDE SEQUENCE [LARGE SCALE GENOMIC DNA]</scope>
    <source>
        <strain evidence="8">zg-913</strain>
    </source>
</reference>
<gene>
    <name evidence="7" type="ORF">HMA55_08790</name>
</gene>
<dbReference type="InterPro" id="IPR002716">
    <property type="entry name" value="PIN_dom"/>
</dbReference>
<protein>
    <submittedName>
        <fullName evidence="7">Type II toxin-antitoxin system VapC family toxin</fullName>
    </submittedName>
</protein>
<comment type="caution">
    <text evidence="7">The sequence shown here is derived from an EMBL/GenBank/DDBJ whole genome shotgun (WGS) entry which is preliminary data.</text>
</comment>
<dbReference type="SUPFAM" id="SSF88723">
    <property type="entry name" value="PIN domain-like"/>
    <property type="match status" value="1"/>
</dbReference>
<dbReference type="GO" id="GO:0016787">
    <property type="term" value="F:hydrolase activity"/>
    <property type="evidence" value="ECO:0007669"/>
    <property type="project" value="UniProtKB-KW"/>
</dbReference>
<feature type="domain" description="PIN" evidence="6">
    <location>
        <begin position="1"/>
        <end position="118"/>
    </location>
</feature>
<dbReference type="PANTHER" id="PTHR35901:SF1">
    <property type="entry name" value="EXONUCLEASE VAPC9"/>
    <property type="match status" value="1"/>
</dbReference>
<evidence type="ECO:0000256" key="1">
    <source>
        <dbReference type="ARBA" id="ARBA00022649"/>
    </source>
</evidence>
<dbReference type="RefSeq" id="WP_181192669.1">
    <property type="nucleotide sequence ID" value="NZ_JABFED010000006.1"/>
</dbReference>
<dbReference type="InterPro" id="IPR029060">
    <property type="entry name" value="PIN-like_dom_sf"/>
</dbReference>
<dbReference type="GO" id="GO:0004518">
    <property type="term" value="F:nuclease activity"/>
    <property type="evidence" value="ECO:0007669"/>
    <property type="project" value="UniProtKB-KW"/>
</dbReference>
<evidence type="ECO:0000256" key="3">
    <source>
        <dbReference type="ARBA" id="ARBA00022723"/>
    </source>
</evidence>
<dbReference type="InterPro" id="IPR051619">
    <property type="entry name" value="TypeII_TA_RNase_PINc/VapC"/>
</dbReference>
<evidence type="ECO:0000256" key="2">
    <source>
        <dbReference type="ARBA" id="ARBA00022722"/>
    </source>
</evidence>
<evidence type="ECO:0000256" key="5">
    <source>
        <dbReference type="ARBA" id="ARBA00022842"/>
    </source>
</evidence>
<evidence type="ECO:0000313" key="8">
    <source>
        <dbReference type="Proteomes" id="UP000577408"/>
    </source>
</evidence>
<dbReference type="Proteomes" id="UP000577408">
    <property type="component" value="Unassembled WGS sequence"/>
</dbReference>
<dbReference type="CDD" id="cd09873">
    <property type="entry name" value="PIN_Pae0151-like"/>
    <property type="match status" value="1"/>
</dbReference>
<dbReference type="EMBL" id="JABFED010000006">
    <property type="protein sequence ID" value="MBA1837980.1"/>
    <property type="molecule type" value="Genomic_DNA"/>
</dbReference>
<keyword evidence="3" id="KW-0479">Metal-binding</keyword>
<evidence type="ECO:0000259" key="6">
    <source>
        <dbReference type="Pfam" id="PF01850"/>
    </source>
</evidence>
<sequence>MILDPSAAIELLLRTDKGDQVLELVSAEDAEIHAPHLLVTEVVQVMRRQVRSNVLDVSRAAESLSILSELGIQFHGHLPLMARTWQLRENVSAYDATFIALAETLNQPLVTADARLGNAPGFGATILVI</sequence>
<dbReference type="GO" id="GO:0046872">
    <property type="term" value="F:metal ion binding"/>
    <property type="evidence" value="ECO:0007669"/>
    <property type="project" value="UniProtKB-KW"/>
</dbReference>
<dbReference type="InterPro" id="IPR044153">
    <property type="entry name" value="PIN_Pae0151-like"/>
</dbReference>
<dbReference type="AlphaFoldDB" id="A0A7H0K9J7"/>
<dbReference type="PANTHER" id="PTHR35901">
    <property type="entry name" value="RIBONUCLEASE VAPC3"/>
    <property type="match status" value="1"/>
</dbReference>
<accession>A0A7H0K9J7</accession>
<keyword evidence="4" id="KW-0378">Hydrolase</keyword>
<keyword evidence="1" id="KW-1277">Toxin-antitoxin system</keyword>
<keyword evidence="8" id="KW-1185">Reference proteome</keyword>